<protein>
    <submittedName>
        <fullName evidence="1">Uncharacterized protein</fullName>
    </submittedName>
</protein>
<dbReference type="Proteomes" id="UP000198900">
    <property type="component" value="Unassembled WGS sequence"/>
</dbReference>
<reference evidence="1" key="1">
    <citation type="submission" date="2016-10" db="EMBL/GenBank/DDBJ databases">
        <authorList>
            <person name="Varghese N."/>
            <person name="Submissions S."/>
        </authorList>
    </citation>
    <scope>NUCLEOTIDE SEQUENCE [LARGE SCALE GENOMIC DNA]</scope>
    <source>
        <strain evidence="1">YR281</strain>
    </source>
</reference>
<accession>A0A7Z7FFD9</accession>
<dbReference type="EMBL" id="FNDI01000003">
    <property type="protein sequence ID" value="SDH29550.1"/>
    <property type="molecule type" value="Genomic_DNA"/>
</dbReference>
<sequence length="69" mass="7887">MLPTWSPHSPHHQNMMSMKKHVLTLCAVLKGSHEELKHLYVTLYIVETGCHCAINDNAAELFAIDVRFQ</sequence>
<gene>
    <name evidence="1" type="ORF">SAMN04487926_103353</name>
</gene>
<evidence type="ECO:0000313" key="1">
    <source>
        <dbReference type="EMBL" id="SDH29550.1"/>
    </source>
</evidence>
<dbReference type="AlphaFoldDB" id="A0A7Z7FFD9"/>
<evidence type="ECO:0000313" key="2">
    <source>
        <dbReference type="Proteomes" id="UP000198900"/>
    </source>
</evidence>
<keyword evidence="2" id="KW-1185">Reference proteome</keyword>
<name>A0A7Z7FFD9_9BURK</name>
<proteinExistence type="predicted"/>
<comment type="caution">
    <text evidence="1">The sequence shown here is derived from an EMBL/GenBank/DDBJ whole genome shotgun (WGS) entry which is preliminary data.</text>
</comment>
<organism evidence="1 2">
    <name type="scientific">Paraburkholderia steynii</name>
    <dbReference type="NCBI Taxonomy" id="1245441"/>
    <lineage>
        <taxon>Bacteria</taxon>
        <taxon>Pseudomonadati</taxon>
        <taxon>Pseudomonadota</taxon>
        <taxon>Betaproteobacteria</taxon>
        <taxon>Burkholderiales</taxon>
        <taxon>Burkholderiaceae</taxon>
        <taxon>Paraburkholderia</taxon>
    </lineage>
</organism>